<evidence type="ECO:0000313" key="3">
    <source>
        <dbReference type="Proteomes" id="UP000291000"/>
    </source>
</evidence>
<evidence type="ECO:0000313" key="2">
    <source>
        <dbReference type="Ensembl" id="ENSCHIP00000026451.1"/>
    </source>
</evidence>
<feature type="compositionally biased region" description="Basic and acidic residues" evidence="1">
    <location>
        <begin position="95"/>
        <end position="110"/>
    </location>
</feature>
<reference evidence="2 3" key="1">
    <citation type="submission" date="2016-04" db="EMBL/GenBank/DDBJ databases">
        <title>Polished mammalian reference genomes with single-molecule sequencing and chromosome conformation capture applied to the Capra hircus genome.</title>
        <authorList>
            <person name="Bickhart D.M."/>
            <person name="Koren S."/>
            <person name="Rosen B."/>
            <person name="Hastie A."/>
            <person name="Liachko I."/>
            <person name="Sullivan S.T."/>
            <person name="Burton J."/>
            <person name="Sayre B.L."/>
            <person name="Huson H.J."/>
            <person name="Lee J."/>
            <person name="Lam E."/>
            <person name="Kelley C.M."/>
            <person name="Hutchison J.L."/>
            <person name="Zhou Y."/>
            <person name="Sun J."/>
            <person name="Crisa A."/>
            <person name="Schwartz J.C."/>
            <person name="Hammond J.A."/>
            <person name="Schroeder S.G."/>
            <person name="Liu G.E."/>
            <person name="Dunham M."/>
            <person name="Shendure J."/>
            <person name="Sonstegard T.S."/>
            <person name="Phillippy A.M."/>
            <person name="Van Tassell C.P."/>
            <person name="Smith T.P."/>
        </authorList>
    </citation>
    <scope>NUCLEOTIDE SEQUENCE [LARGE SCALE GENOMIC DNA]</scope>
</reference>
<sequence>MTLRDSGSAEVGWAPAGPGGAILAGGNVGQRAGHARPGLLQVPGHPPGAPARWTEATSPCAPAAVRAAPAAAAGAPPGDGGPGAARGIPASGRSRGREGGRDAVLKKPSS</sequence>
<organism evidence="2 3">
    <name type="scientific">Capra hircus</name>
    <name type="common">Goat</name>
    <dbReference type="NCBI Taxonomy" id="9925"/>
    <lineage>
        <taxon>Eukaryota</taxon>
        <taxon>Metazoa</taxon>
        <taxon>Chordata</taxon>
        <taxon>Craniata</taxon>
        <taxon>Vertebrata</taxon>
        <taxon>Euteleostomi</taxon>
        <taxon>Mammalia</taxon>
        <taxon>Eutheria</taxon>
        <taxon>Laurasiatheria</taxon>
        <taxon>Artiodactyla</taxon>
        <taxon>Ruminantia</taxon>
        <taxon>Pecora</taxon>
        <taxon>Bovidae</taxon>
        <taxon>Caprinae</taxon>
        <taxon>Capra</taxon>
    </lineage>
</organism>
<evidence type="ECO:0000256" key="1">
    <source>
        <dbReference type="SAM" id="MobiDB-lite"/>
    </source>
</evidence>
<proteinExistence type="predicted"/>
<keyword evidence="3" id="KW-1185">Reference proteome</keyword>
<dbReference type="Bgee" id="ENSCHIG00000022788">
    <property type="expression patterns" value="Expressed in adult mammalian kidney"/>
</dbReference>
<dbReference type="Proteomes" id="UP000291000">
    <property type="component" value="Chromosome 19"/>
</dbReference>
<dbReference type="AlphaFoldDB" id="A0A452FQ43"/>
<feature type="compositionally biased region" description="Low complexity" evidence="1">
    <location>
        <begin position="56"/>
        <end position="76"/>
    </location>
</feature>
<accession>A0A452FQ43</accession>
<feature type="region of interest" description="Disordered" evidence="1">
    <location>
        <begin position="1"/>
        <end position="110"/>
    </location>
</feature>
<dbReference type="GeneTree" id="ENSGT00900000143516"/>
<feature type="compositionally biased region" description="Gly residues" evidence="1">
    <location>
        <begin position="17"/>
        <end position="28"/>
    </location>
</feature>
<reference evidence="2" key="2">
    <citation type="submission" date="2025-08" db="UniProtKB">
        <authorList>
            <consortium name="Ensembl"/>
        </authorList>
    </citation>
    <scope>IDENTIFICATION</scope>
</reference>
<reference evidence="2" key="3">
    <citation type="submission" date="2025-09" db="UniProtKB">
        <authorList>
            <consortium name="Ensembl"/>
        </authorList>
    </citation>
    <scope>IDENTIFICATION</scope>
</reference>
<name>A0A452FQ43_CAPHI</name>
<dbReference type="EMBL" id="LWLT01000022">
    <property type="status" value="NOT_ANNOTATED_CDS"/>
    <property type="molecule type" value="Genomic_DNA"/>
</dbReference>
<protein>
    <submittedName>
        <fullName evidence="2">Uncharacterized protein</fullName>
    </submittedName>
</protein>
<dbReference type="Ensembl" id="ENSCHIT00000034314.1">
    <property type="protein sequence ID" value="ENSCHIP00000026451.1"/>
    <property type="gene ID" value="ENSCHIG00000022788.1"/>
</dbReference>